<keyword evidence="2" id="KW-1185">Reference proteome</keyword>
<accession>A0A8S4RL27</accession>
<reference evidence="1" key="1">
    <citation type="submission" date="2022-03" db="EMBL/GenBank/DDBJ databases">
        <authorList>
            <person name="Lindestad O."/>
        </authorList>
    </citation>
    <scope>NUCLEOTIDE SEQUENCE</scope>
</reference>
<gene>
    <name evidence="1" type="primary">jg15764</name>
    <name evidence="1" type="ORF">PAEG_LOCUS14598</name>
</gene>
<protein>
    <submittedName>
        <fullName evidence="1">Jg15764 protein</fullName>
    </submittedName>
</protein>
<proteinExistence type="predicted"/>
<organism evidence="1 2">
    <name type="scientific">Pararge aegeria aegeria</name>
    <dbReference type="NCBI Taxonomy" id="348720"/>
    <lineage>
        <taxon>Eukaryota</taxon>
        <taxon>Metazoa</taxon>
        <taxon>Ecdysozoa</taxon>
        <taxon>Arthropoda</taxon>
        <taxon>Hexapoda</taxon>
        <taxon>Insecta</taxon>
        <taxon>Pterygota</taxon>
        <taxon>Neoptera</taxon>
        <taxon>Endopterygota</taxon>
        <taxon>Lepidoptera</taxon>
        <taxon>Glossata</taxon>
        <taxon>Ditrysia</taxon>
        <taxon>Papilionoidea</taxon>
        <taxon>Nymphalidae</taxon>
        <taxon>Satyrinae</taxon>
        <taxon>Satyrini</taxon>
        <taxon>Parargina</taxon>
        <taxon>Pararge</taxon>
    </lineage>
</organism>
<dbReference type="AlphaFoldDB" id="A0A8S4RL27"/>
<name>A0A8S4RL27_9NEOP</name>
<evidence type="ECO:0000313" key="2">
    <source>
        <dbReference type="Proteomes" id="UP000838756"/>
    </source>
</evidence>
<sequence length="88" mass="9714">MSDSSVRLKPHGIPTIRLVWLSHTSATQLAAPAIADPPLRHTKMPLQSPKVHREHLKIPYSKLSRGCVVTTEYSLNFSQHLTTAGFTG</sequence>
<comment type="caution">
    <text evidence="1">The sequence shown here is derived from an EMBL/GenBank/DDBJ whole genome shotgun (WGS) entry which is preliminary data.</text>
</comment>
<dbReference type="Proteomes" id="UP000838756">
    <property type="component" value="Unassembled WGS sequence"/>
</dbReference>
<evidence type="ECO:0000313" key="1">
    <source>
        <dbReference type="EMBL" id="CAH2237303.1"/>
    </source>
</evidence>
<dbReference type="EMBL" id="CAKXAJ010025257">
    <property type="protein sequence ID" value="CAH2237303.1"/>
    <property type="molecule type" value="Genomic_DNA"/>
</dbReference>